<sequence length="48" mass="5772">MKSGQARISTVKRIKKILKESGEEYYKEIVKNNQKLLKDKENYNNKER</sequence>
<dbReference type="Proteomes" id="UP000014020">
    <property type="component" value="Unassembled WGS sequence"/>
</dbReference>
<dbReference type="RefSeq" id="WP_016119127.1">
    <property type="nucleotide sequence ID" value="NZ_KB976674.1"/>
</dbReference>
<dbReference type="AlphaFoldDB" id="R8NKD1"/>
<organism evidence="1 2">
    <name type="scientific">Bacillus cereus (strain VD146)</name>
    <dbReference type="NCBI Taxonomy" id="1053236"/>
    <lineage>
        <taxon>Bacteria</taxon>
        <taxon>Bacillati</taxon>
        <taxon>Bacillota</taxon>
        <taxon>Bacilli</taxon>
        <taxon>Bacillales</taxon>
        <taxon>Bacillaceae</taxon>
        <taxon>Bacillus</taxon>
        <taxon>Bacillus cereus group</taxon>
    </lineage>
</organism>
<accession>R8NKD1</accession>
<dbReference type="HOGENOM" id="CLU_3149142_0_0_9"/>
<reference evidence="2" key="1">
    <citation type="submission" date="2012-12" db="EMBL/GenBank/DDBJ databases">
        <title>The genome sequence of Bacillus cereus VD146.</title>
        <authorList>
            <consortium name="The Broad Institute Genome Sequencing Platform"/>
            <consortium name="The Broad Institute Genome Sequencing Center for Infectious Disease"/>
            <person name="Feldgarden M."/>
            <person name="Van der Auwera G.A."/>
            <person name="Mahillon J."/>
            <person name="Duprez V."/>
            <person name="Timmery S."/>
            <person name="Mattelet C."/>
            <person name="Dierick K."/>
            <person name="Sun M."/>
            <person name="Yu Z."/>
            <person name="Zhu L."/>
            <person name="Hu X."/>
            <person name="Shank E.B."/>
            <person name="Swiecicka I."/>
            <person name="Hansen B.M."/>
            <person name="Andrup L."/>
            <person name="Walker B."/>
            <person name="Young S.K."/>
            <person name="Zeng Q."/>
            <person name="Gargeya S."/>
            <person name="Fitzgerald M."/>
            <person name="Haas B."/>
            <person name="Abouelleil A."/>
            <person name="Alvarado L."/>
            <person name="Arachchi H.M."/>
            <person name="Berlin A.M."/>
            <person name="Chapman S.B."/>
            <person name="Dewar J."/>
            <person name="Goldberg J."/>
            <person name="Griggs A."/>
            <person name="Gujja S."/>
            <person name="Hansen M."/>
            <person name="Howarth C."/>
            <person name="Imamovic A."/>
            <person name="Larimer J."/>
            <person name="McCowan C."/>
            <person name="Murphy C."/>
            <person name="Neiman D."/>
            <person name="Pearson M."/>
            <person name="Priest M."/>
            <person name="Roberts A."/>
            <person name="Saif S."/>
            <person name="Shea T."/>
            <person name="Sisk P."/>
            <person name="Sykes S."/>
            <person name="Wortman J."/>
            <person name="Nusbaum C."/>
            <person name="Birren B."/>
        </authorList>
    </citation>
    <scope>NUCLEOTIDE SEQUENCE [LARGE SCALE GENOMIC DNA]</scope>
    <source>
        <strain evidence="2">VD146</strain>
    </source>
</reference>
<dbReference type="PATRIC" id="fig|1053236.3.peg.694"/>
<gene>
    <name evidence="1" type="ORF">IK1_06211</name>
</gene>
<dbReference type="EMBL" id="AHFE01000015">
    <property type="protein sequence ID" value="EOP46528.1"/>
    <property type="molecule type" value="Genomic_DNA"/>
</dbReference>
<proteinExistence type="predicted"/>
<comment type="caution">
    <text evidence="1">The sequence shown here is derived from an EMBL/GenBank/DDBJ whole genome shotgun (WGS) entry which is preliminary data.</text>
</comment>
<evidence type="ECO:0000313" key="2">
    <source>
        <dbReference type="Proteomes" id="UP000014020"/>
    </source>
</evidence>
<protein>
    <submittedName>
        <fullName evidence="1">Uncharacterized protein</fullName>
    </submittedName>
</protein>
<evidence type="ECO:0000313" key="1">
    <source>
        <dbReference type="EMBL" id="EOP46528.1"/>
    </source>
</evidence>
<name>R8NKD1_BACCX</name>